<dbReference type="GO" id="GO:0004605">
    <property type="term" value="F:phosphatidate cytidylyltransferase activity"/>
    <property type="evidence" value="ECO:0007669"/>
    <property type="project" value="UniProtKB-EC"/>
</dbReference>
<keyword evidence="11 24" id="KW-0812">Transmembrane</keyword>
<evidence type="ECO:0000256" key="4">
    <source>
        <dbReference type="ARBA" id="ARBA00005189"/>
    </source>
</evidence>
<feature type="transmembrane region" description="Helical" evidence="24">
    <location>
        <begin position="12"/>
        <end position="41"/>
    </location>
</feature>
<feature type="transmembrane region" description="Helical" evidence="24">
    <location>
        <begin position="53"/>
        <end position="69"/>
    </location>
</feature>
<keyword evidence="8" id="KW-1003">Cell membrane</keyword>
<evidence type="ECO:0000256" key="21">
    <source>
        <dbReference type="ARBA" id="ARBA00032396"/>
    </source>
</evidence>
<feature type="transmembrane region" description="Helical" evidence="24">
    <location>
        <begin position="135"/>
        <end position="154"/>
    </location>
</feature>
<accession>A0A4U5TNR2</accession>
<dbReference type="RefSeq" id="WP_138932688.1">
    <property type="nucleotide sequence ID" value="NZ_SWMU01000005.1"/>
</dbReference>
<evidence type="ECO:0000256" key="14">
    <source>
        <dbReference type="ARBA" id="ARBA00023098"/>
    </source>
</evidence>
<evidence type="ECO:0000256" key="12">
    <source>
        <dbReference type="ARBA" id="ARBA00022695"/>
    </source>
</evidence>
<reference evidence="25 26" key="1">
    <citation type="submission" date="2019-04" db="EMBL/GenBank/DDBJ databases">
        <title>Psychroflexus halotolerans sp. nov., isolated from a marine solar saltern.</title>
        <authorList>
            <person name="Feng X."/>
        </authorList>
    </citation>
    <scope>NUCLEOTIDE SEQUENCE [LARGE SCALE GENOMIC DNA]</scope>
    <source>
        <strain evidence="25 26">WDS2C27</strain>
    </source>
</reference>
<keyword evidence="13 24" id="KW-1133">Transmembrane helix</keyword>
<evidence type="ECO:0000256" key="7">
    <source>
        <dbReference type="ARBA" id="ARBA00019373"/>
    </source>
</evidence>
<evidence type="ECO:0000256" key="16">
    <source>
        <dbReference type="ARBA" id="ARBA00023209"/>
    </source>
</evidence>
<keyword evidence="15 24" id="KW-0472">Membrane</keyword>
<dbReference type="OrthoDB" id="9799199at2"/>
<evidence type="ECO:0000256" key="22">
    <source>
        <dbReference type="ARBA" id="ARBA00032743"/>
    </source>
</evidence>
<comment type="catalytic activity">
    <reaction evidence="1">
        <text>a 1,2-diacyl-sn-glycero-3-phosphate + CTP + H(+) = a CDP-1,2-diacyl-sn-glycerol + diphosphate</text>
        <dbReference type="Rhea" id="RHEA:16229"/>
        <dbReference type="ChEBI" id="CHEBI:15378"/>
        <dbReference type="ChEBI" id="CHEBI:33019"/>
        <dbReference type="ChEBI" id="CHEBI:37563"/>
        <dbReference type="ChEBI" id="CHEBI:58332"/>
        <dbReference type="ChEBI" id="CHEBI:58608"/>
        <dbReference type="EC" id="2.7.7.41"/>
    </reaction>
</comment>
<evidence type="ECO:0000256" key="23">
    <source>
        <dbReference type="ARBA" id="ARBA00033406"/>
    </source>
</evidence>
<evidence type="ECO:0000256" key="13">
    <source>
        <dbReference type="ARBA" id="ARBA00022989"/>
    </source>
</evidence>
<dbReference type="GO" id="GO:0016024">
    <property type="term" value="P:CDP-diacylglycerol biosynthetic process"/>
    <property type="evidence" value="ECO:0007669"/>
    <property type="project" value="TreeGrafter"/>
</dbReference>
<name>A0A4U5TNR2_9FLAO</name>
<evidence type="ECO:0000256" key="19">
    <source>
        <dbReference type="ARBA" id="ARBA00031825"/>
    </source>
</evidence>
<proteinExistence type="inferred from homology"/>
<dbReference type="GO" id="GO:0005886">
    <property type="term" value="C:plasma membrane"/>
    <property type="evidence" value="ECO:0007669"/>
    <property type="project" value="UniProtKB-SubCell"/>
</dbReference>
<dbReference type="AlphaFoldDB" id="A0A4U5TNR2"/>
<feature type="transmembrane region" description="Helical" evidence="24">
    <location>
        <begin position="249"/>
        <end position="266"/>
    </location>
</feature>
<keyword evidence="14" id="KW-0443">Lipid metabolism</keyword>
<comment type="pathway">
    <text evidence="4">Lipid metabolism.</text>
</comment>
<dbReference type="EMBL" id="SWMU01000005">
    <property type="protein sequence ID" value="TKS55503.1"/>
    <property type="molecule type" value="Genomic_DNA"/>
</dbReference>
<evidence type="ECO:0000256" key="24">
    <source>
        <dbReference type="SAM" id="Phobius"/>
    </source>
</evidence>
<feature type="transmembrane region" description="Helical" evidence="24">
    <location>
        <begin position="75"/>
        <end position="97"/>
    </location>
</feature>
<comment type="similarity">
    <text evidence="5">Belongs to the CDS family.</text>
</comment>
<keyword evidence="16" id="KW-0594">Phospholipid biosynthesis</keyword>
<evidence type="ECO:0000256" key="3">
    <source>
        <dbReference type="ARBA" id="ARBA00005119"/>
    </source>
</evidence>
<protein>
    <recommendedName>
        <fullName evidence="7">Phosphatidate cytidylyltransferase</fullName>
        <ecNumber evidence="6">2.7.7.41</ecNumber>
    </recommendedName>
    <alternativeName>
        <fullName evidence="20">CDP-DAG synthase</fullName>
    </alternativeName>
    <alternativeName>
        <fullName evidence="22">CDP-DG synthase</fullName>
    </alternativeName>
    <alternativeName>
        <fullName evidence="18">CDP-diacylglycerol synthase</fullName>
    </alternativeName>
    <alternativeName>
        <fullName evidence="21">CDP-diglyceride pyrophosphorylase</fullName>
    </alternativeName>
    <alternativeName>
        <fullName evidence="23">CDP-diglyceride synthase</fullName>
    </alternativeName>
    <alternativeName>
        <fullName evidence="19">CTP:phosphatidate cytidylyltransferase</fullName>
    </alternativeName>
</protein>
<evidence type="ECO:0000256" key="9">
    <source>
        <dbReference type="ARBA" id="ARBA00022516"/>
    </source>
</evidence>
<dbReference type="Pfam" id="PF01148">
    <property type="entry name" value="CTP_transf_1"/>
    <property type="match status" value="1"/>
</dbReference>
<evidence type="ECO:0000256" key="20">
    <source>
        <dbReference type="ARBA" id="ARBA00032253"/>
    </source>
</evidence>
<evidence type="ECO:0000313" key="25">
    <source>
        <dbReference type="EMBL" id="TKS55503.1"/>
    </source>
</evidence>
<evidence type="ECO:0000256" key="8">
    <source>
        <dbReference type="ARBA" id="ARBA00022475"/>
    </source>
</evidence>
<comment type="caution">
    <text evidence="25">The sequence shown here is derived from an EMBL/GenBank/DDBJ whole genome shotgun (WGS) entry which is preliminary data.</text>
</comment>
<evidence type="ECO:0000256" key="5">
    <source>
        <dbReference type="ARBA" id="ARBA00010185"/>
    </source>
</evidence>
<dbReference type="Proteomes" id="UP000306552">
    <property type="component" value="Unassembled WGS sequence"/>
</dbReference>
<feature type="transmembrane region" description="Helical" evidence="24">
    <location>
        <begin position="199"/>
        <end position="219"/>
    </location>
</feature>
<keyword evidence="17" id="KW-1208">Phospholipid metabolism</keyword>
<evidence type="ECO:0000256" key="11">
    <source>
        <dbReference type="ARBA" id="ARBA00022692"/>
    </source>
</evidence>
<dbReference type="PANTHER" id="PTHR46382">
    <property type="entry name" value="PHOSPHATIDATE CYTIDYLYLTRANSFERASE"/>
    <property type="match status" value="1"/>
</dbReference>
<organism evidence="25 26">
    <name type="scientific">Mesohalobacter halotolerans</name>
    <dbReference type="NCBI Taxonomy" id="1883405"/>
    <lineage>
        <taxon>Bacteria</taxon>
        <taxon>Pseudomonadati</taxon>
        <taxon>Bacteroidota</taxon>
        <taxon>Flavobacteriia</taxon>
        <taxon>Flavobacteriales</taxon>
        <taxon>Flavobacteriaceae</taxon>
        <taxon>Mesohalobacter</taxon>
    </lineage>
</organism>
<evidence type="ECO:0000256" key="2">
    <source>
        <dbReference type="ARBA" id="ARBA00004651"/>
    </source>
</evidence>
<evidence type="ECO:0000256" key="10">
    <source>
        <dbReference type="ARBA" id="ARBA00022679"/>
    </source>
</evidence>
<keyword evidence="26" id="KW-1185">Reference proteome</keyword>
<gene>
    <name evidence="25" type="ORF">FCN74_11155</name>
</gene>
<dbReference type="EC" id="2.7.7.41" evidence="6"/>
<keyword evidence="12 25" id="KW-0548">Nucleotidyltransferase</keyword>
<evidence type="ECO:0000256" key="18">
    <source>
        <dbReference type="ARBA" id="ARBA00029893"/>
    </source>
</evidence>
<keyword evidence="10 25" id="KW-0808">Transferase</keyword>
<keyword evidence="9" id="KW-0444">Lipid biosynthesis</keyword>
<comment type="pathway">
    <text evidence="3">Phospholipid metabolism; CDP-diacylglycerol biosynthesis; CDP-diacylglycerol from sn-glycerol 3-phosphate: step 3/3.</text>
</comment>
<feature type="transmembrane region" description="Helical" evidence="24">
    <location>
        <begin position="109"/>
        <end position="129"/>
    </location>
</feature>
<evidence type="ECO:0000313" key="26">
    <source>
        <dbReference type="Proteomes" id="UP000306552"/>
    </source>
</evidence>
<evidence type="ECO:0000256" key="17">
    <source>
        <dbReference type="ARBA" id="ARBA00023264"/>
    </source>
</evidence>
<evidence type="ECO:0000256" key="1">
    <source>
        <dbReference type="ARBA" id="ARBA00001698"/>
    </source>
</evidence>
<comment type="subcellular location">
    <subcellularLocation>
        <location evidence="2">Cell membrane</location>
        <topology evidence="2">Multi-pass membrane protein</topology>
    </subcellularLocation>
</comment>
<feature type="transmembrane region" description="Helical" evidence="24">
    <location>
        <begin position="175"/>
        <end position="193"/>
    </location>
</feature>
<evidence type="ECO:0000256" key="15">
    <source>
        <dbReference type="ARBA" id="ARBA00023136"/>
    </source>
</evidence>
<sequence>MNELFTRIVSGVIYAAAIILALWSGKLATNILFIIFGLICLFELQNLLNFKNYVSYFVFPIALIFFNYFNVNDEITFLFIIACLFVKLLLLRDLFSLKGRNAFRQKKHLITLMYIVPSMVFLTLIPKLYPDYNTYILLYVFILMWINDSFAFLIGKHFGKQKLFAKISPKKTVEGFLAGFTFTIIGGILISYFNQTLSFYNWVVVGILVSVFGNLGDLVQSKFKRKALVKDSGKIMPGHGGVFDRMDSIIFSSTFVFGFLFVINHVS</sequence>
<evidence type="ECO:0000256" key="6">
    <source>
        <dbReference type="ARBA" id="ARBA00012487"/>
    </source>
</evidence>
<dbReference type="PANTHER" id="PTHR46382:SF1">
    <property type="entry name" value="PHOSPHATIDATE CYTIDYLYLTRANSFERASE"/>
    <property type="match status" value="1"/>
</dbReference>